<organism evidence="1 2">
    <name type="scientific">Lasiodiplodia mahajangana</name>
    <dbReference type="NCBI Taxonomy" id="1108764"/>
    <lineage>
        <taxon>Eukaryota</taxon>
        <taxon>Fungi</taxon>
        <taxon>Dikarya</taxon>
        <taxon>Ascomycota</taxon>
        <taxon>Pezizomycotina</taxon>
        <taxon>Dothideomycetes</taxon>
        <taxon>Dothideomycetes incertae sedis</taxon>
        <taxon>Botryosphaeriales</taxon>
        <taxon>Botryosphaeriaceae</taxon>
        <taxon>Lasiodiplodia</taxon>
    </lineage>
</organism>
<gene>
    <name evidence="1" type="ORF">O1611_g801</name>
</gene>
<evidence type="ECO:0000313" key="2">
    <source>
        <dbReference type="Proteomes" id="UP001153332"/>
    </source>
</evidence>
<evidence type="ECO:0000313" key="1">
    <source>
        <dbReference type="EMBL" id="KAJ8132821.1"/>
    </source>
</evidence>
<reference evidence="1" key="1">
    <citation type="submission" date="2022-12" db="EMBL/GenBank/DDBJ databases">
        <title>Genome Sequence of Lasiodiplodia mahajangana.</title>
        <authorList>
            <person name="Buettner E."/>
        </authorList>
    </citation>
    <scope>NUCLEOTIDE SEQUENCE</scope>
    <source>
        <strain evidence="1">VT137</strain>
    </source>
</reference>
<sequence length="365" mass="39498">MSEFWAGYISGVAGIIIGNPLDIVKVRLQAQPLSSRPLPAEPTLPRYQHASLISSSSNLLTYQATIASPITKPFQIKSFVTGTKAPILGYGGLNGVLFLAYNRTEDTLNRTLSIFPTLDAGGSTTGSNLWTVWLAGAVGGVATCFISTPTELIKCRAQLASQSQGYSPNPTLAPHSSSSWHIARSIWRNEGFRGFYHGGVVTTLRDSIGYGFYFWAYHLSGRIMASISTGGIGGNSNDARPTGLLTQETVKTLLCGGVAGVLSWASVFPLDYVKTRVQQQVYSPPPHNAAATPLLGTGTSTPGRKGAVQIAKEAYREGGMRVFFRGLGWCSMRAFCVNAVQWFVYEQIMLQLGQSNQDRRKESHY</sequence>
<name>A0ACC2JZD2_9PEZI</name>
<accession>A0ACC2JZD2</accession>
<protein>
    <submittedName>
        <fullName evidence="1">Uncharacterized protein</fullName>
    </submittedName>
</protein>
<comment type="caution">
    <text evidence="1">The sequence shown here is derived from an EMBL/GenBank/DDBJ whole genome shotgun (WGS) entry which is preliminary data.</text>
</comment>
<dbReference type="EMBL" id="JAPUUL010000079">
    <property type="protein sequence ID" value="KAJ8132821.1"/>
    <property type="molecule type" value="Genomic_DNA"/>
</dbReference>
<keyword evidence="2" id="KW-1185">Reference proteome</keyword>
<dbReference type="Proteomes" id="UP001153332">
    <property type="component" value="Unassembled WGS sequence"/>
</dbReference>
<proteinExistence type="predicted"/>